<dbReference type="InterPro" id="IPR043529">
    <property type="entry name" value="ALPK1"/>
</dbReference>
<dbReference type="PROSITE" id="PS51158">
    <property type="entry name" value="ALPHA_KINASE"/>
    <property type="match status" value="1"/>
</dbReference>
<evidence type="ECO:0000256" key="2">
    <source>
        <dbReference type="ARBA" id="ARBA00022679"/>
    </source>
</evidence>
<feature type="domain" description="Alpha-type protein kinase" evidence="4">
    <location>
        <begin position="1"/>
        <end position="54"/>
    </location>
</feature>
<comment type="caution">
    <text evidence="5">The sequence shown here is derived from an EMBL/GenBank/DDBJ whole genome shotgun (WGS) entry which is preliminary data.</text>
</comment>
<feature type="non-terminal residue" evidence="5">
    <location>
        <position position="54"/>
    </location>
</feature>
<feature type="non-terminal residue" evidence="5">
    <location>
        <position position="1"/>
    </location>
</feature>
<dbReference type="Proteomes" id="UP001266305">
    <property type="component" value="Unassembled WGS sequence"/>
</dbReference>
<reference evidence="5 6" key="1">
    <citation type="submission" date="2023-05" db="EMBL/GenBank/DDBJ databases">
        <title>B98-5 Cell Line De Novo Hybrid Assembly: An Optical Mapping Approach.</title>
        <authorList>
            <person name="Kananen K."/>
            <person name="Auerbach J.A."/>
            <person name="Kautto E."/>
            <person name="Blachly J.S."/>
        </authorList>
    </citation>
    <scope>NUCLEOTIDE SEQUENCE [LARGE SCALE GENOMIC DNA]</scope>
    <source>
        <strain evidence="5">B95-8</strain>
        <tissue evidence="5">Cell line</tissue>
    </source>
</reference>
<keyword evidence="3 5" id="KW-0418">Kinase</keyword>
<sequence>YVGKDYKEQKGLWHHFTDVERQMTAQHYVTEFNKRLYEQNIPTQIFYIPSTILL</sequence>
<dbReference type="Pfam" id="PF02816">
    <property type="entry name" value="Alpha_kinase"/>
    <property type="match status" value="1"/>
</dbReference>
<proteinExistence type="predicted"/>
<evidence type="ECO:0000256" key="1">
    <source>
        <dbReference type="ARBA" id="ARBA00022527"/>
    </source>
</evidence>
<dbReference type="EMBL" id="JASSZA010000003">
    <property type="protein sequence ID" value="KAK2116118.1"/>
    <property type="molecule type" value="Genomic_DNA"/>
</dbReference>
<evidence type="ECO:0000259" key="4">
    <source>
        <dbReference type="PROSITE" id="PS51158"/>
    </source>
</evidence>
<keyword evidence="2" id="KW-0808">Transferase</keyword>
<evidence type="ECO:0000313" key="5">
    <source>
        <dbReference type="EMBL" id="KAK2116118.1"/>
    </source>
</evidence>
<dbReference type="Gene3D" id="3.30.200.20">
    <property type="entry name" value="Phosphorylase Kinase, domain 1"/>
    <property type="match status" value="1"/>
</dbReference>
<dbReference type="InterPro" id="IPR011009">
    <property type="entry name" value="Kinase-like_dom_sf"/>
</dbReference>
<protein>
    <submittedName>
        <fullName evidence="5">Alpha-protein kinase 1</fullName>
    </submittedName>
</protein>
<evidence type="ECO:0000313" key="6">
    <source>
        <dbReference type="Proteomes" id="UP001266305"/>
    </source>
</evidence>
<accession>A0ABQ9W399</accession>
<name>A0ABQ9W399_SAGOE</name>
<dbReference type="PANTHER" id="PTHR46747">
    <property type="entry name" value="ALPHA-PROTEIN KINASE 1"/>
    <property type="match status" value="1"/>
</dbReference>
<organism evidence="5 6">
    <name type="scientific">Saguinus oedipus</name>
    <name type="common">Cotton-top tamarin</name>
    <name type="synonym">Oedipomidas oedipus</name>
    <dbReference type="NCBI Taxonomy" id="9490"/>
    <lineage>
        <taxon>Eukaryota</taxon>
        <taxon>Metazoa</taxon>
        <taxon>Chordata</taxon>
        <taxon>Craniata</taxon>
        <taxon>Vertebrata</taxon>
        <taxon>Euteleostomi</taxon>
        <taxon>Mammalia</taxon>
        <taxon>Eutheria</taxon>
        <taxon>Euarchontoglires</taxon>
        <taxon>Primates</taxon>
        <taxon>Haplorrhini</taxon>
        <taxon>Platyrrhini</taxon>
        <taxon>Cebidae</taxon>
        <taxon>Callitrichinae</taxon>
        <taxon>Saguinus</taxon>
    </lineage>
</organism>
<dbReference type="SUPFAM" id="SSF56112">
    <property type="entry name" value="Protein kinase-like (PK-like)"/>
    <property type="match status" value="1"/>
</dbReference>
<evidence type="ECO:0000256" key="3">
    <source>
        <dbReference type="ARBA" id="ARBA00022777"/>
    </source>
</evidence>
<keyword evidence="1" id="KW-0723">Serine/threonine-protein kinase</keyword>
<keyword evidence="6" id="KW-1185">Reference proteome</keyword>
<dbReference type="InterPro" id="IPR004166">
    <property type="entry name" value="a-kinase_dom"/>
</dbReference>
<gene>
    <name evidence="5" type="primary">ALPK1_5</name>
    <name evidence="5" type="ORF">P7K49_006744</name>
</gene>
<dbReference type="GO" id="GO:0016301">
    <property type="term" value="F:kinase activity"/>
    <property type="evidence" value="ECO:0007669"/>
    <property type="project" value="UniProtKB-KW"/>
</dbReference>
<dbReference type="PANTHER" id="PTHR46747:SF1">
    <property type="entry name" value="ALPHA-PROTEIN KINASE 1"/>
    <property type="match status" value="1"/>
</dbReference>